<sequence>REKDMQDIGAHGESEKFVATLLVMSHFSGLRGLS</sequence>
<accession>A0A3B0YLP9</accession>
<reference evidence="1" key="1">
    <citation type="submission" date="2018-06" db="EMBL/GenBank/DDBJ databases">
        <authorList>
            <person name="Zhirakovskaya E."/>
        </authorList>
    </citation>
    <scope>NUCLEOTIDE SEQUENCE</scope>
</reference>
<feature type="non-terminal residue" evidence="1">
    <location>
        <position position="1"/>
    </location>
</feature>
<gene>
    <name evidence="1" type="ORF">MNBD_GAMMA13-1715</name>
</gene>
<evidence type="ECO:0000313" key="1">
    <source>
        <dbReference type="EMBL" id="VAW80301.1"/>
    </source>
</evidence>
<name>A0A3B0YLP9_9ZZZZ</name>
<dbReference type="AlphaFoldDB" id="A0A3B0YLP9"/>
<protein>
    <submittedName>
        <fullName evidence="1">Uncharacterized protein</fullName>
    </submittedName>
</protein>
<dbReference type="EMBL" id="UOFK01000218">
    <property type="protein sequence ID" value="VAW80301.1"/>
    <property type="molecule type" value="Genomic_DNA"/>
</dbReference>
<proteinExistence type="predicted"/>
<organism evidence="1">
    <name type="scientific">hydrothermal vent metagenome</name>
    <dbReference type="NCBI Taxonomy" id="652676"/>
    <lineage>
        <taxon>unclassified sequences</taxon>
        <taxon>metagenomes</taxon>
        <taxon>ecological metagenomes</taxon>
    </lineage>
</organism>